<feature type="chain" id="PRO_5043000971" evidence="1">
    <location>
        <begin position="31"/>
        <end position="161"/>
    </location>
</feature>
<dbReference type="EMBL" id="JAYMYQ010000004">
    <property type="protein sequence ID" value="KAK7336869.1"/>
    <property type="molecule type" value="Genomic_DNA"/>
</dbReference>
<feature type="signal peptide" evidence="1">
    <location>
        <begin position="1"/>
        <end position="30"/>
    </location>
</feature>
<keyword evidence="3" id="KW-1185">Reference proteome</keyword>
<comment type="caution">
    <text evidence="2">The sequence shown here is derived from an EMBL/GenBank/DDBJ whole genome shotgun (WGS) entry which is preliminary data.</text>
</comment>
<dbReference type="InterPro" id="IPR039923">
    <property type="entry name" value="Protodermal_1"/>
</dbReference>
<dbReference type="Proteomes" id="UP001367508">
    <property type="component" value="Unassembled WGS sequence"/>
</dbReference>
<evidence type="ECO:0000313" key="3">
    <source>
        <dbReference type="Proteomes" id="UP001367508"/>
    </source>
</evidence>
<proteinExistence type="predicted"/>
<evidence type="ECO:0000313" key="2">
    <source>
        <dbReference type="EMBL" id="KAK7336869.1"/>
    </source>
</evidence>
<dbReference type="PANTHER" id="PTHR33210:SF16">
    <property type="entry name" value="OS04G0517000 PROTEIN"/>
    <property type="match status" value="1"/>
</dbReference>
<dbReference type="AlphaFoldDB" id="A0AAN9LJ13"/>
<accession>A0AAN9LJ13</accession>
<dbReference type="PANTHER" id="PTHR33210">
    <property type="entry name" value="PROTODERMAL FACTOR 1"/>
    <property type="match status" value="1"/>
</dbReference>
<sequence length="161" mass="18134">MTRRRRMKIPSLSTTLVSSLFLILSSQLLAVAETHHHIRPGFLYTTTRGRCTPQFWSGRREAWPRMVPETSTVSNVFGSRVYERFRSDLTLLEATARNDEEENPYGGLVKEGSAALLNSYAREGFPYKPWEVKTLMIKALVSEAAAASQAKHFSLANHACT</sequence>
<protein>
    <submittedName>
        <fullName evidence="2">Uncharacterized protein</fullName>
    </submittedName>
</protein>
<gene>
    <name evidence="2" type="ORF">VNO77_17419</name>
</gene>
<name>A0AAN9LJ13_CANGL</name>
<evidence type="ECO:0000256" key="1">
    <source>
        <dbReference type="SAM" id="SignalP"/>
    </source>
</evidence>
<organism evidence="2 3">
    <name type="scientific">Canavalia gladiata</name>
    <name type="common">Sword bean</name>
    <name type="synonym">Dolichos gladiatus</name>
    <dbReference type="NCBI Taxonomy" id="3824"/>
    <lineage>
        <taxon>Eukaryota</taxon>
        <taxon>Viridiplantae</taxon>
        <taxon>Streptophyta</taxon>
        <taxon>Embryophyta</taxon>
        <taxon>Tracheophyta</taxon>
        <taxon>Spermatophyta</taxon>
        <taxon>Magnoliopsida</taxon>
        <taxon>eudicotyledons</taxon>
        <taxon>Gunneridae</taxon>
        <taxon>Pentapetalae</taxon>
        <taxon>rosids</taxon>
        <taxon>fabids</taxon>
        <taxon>Fabales</taxon>
        <taxon>Fabaceae</taxon>
        <taxon>Papilionoideae</taxon>
        <taxon>50 kb inversion clade</taxon>
        <taxon>NPAAA clade</taxon>
        <taxon>indigoferoid/millettioid clade</taxon>
        <taxon>Phaseoleae</taxon>
        <taxon>Canavalia</taxon>
    </lineage>
</organism>
<keyword evidence="1" id="KW-0732">Signal</keyword>
<reference evidence="2 3" key="1">
    <citation type="submission" date="2024-01" db="EMBL/GenBank/DDBJ databases">
        <title>The genomes of 5 underutilized Papilionoideae crops provide insights into root nodulation and disease resistanc.</title>
        <authorList>
            <person name="Jiang F."/>
        </authorList>
    </citation>
    <scope>NUCLEOTIDE SEQUENCE [LARGE SCALE GENOMIC DNA]</scope>
    <source>
        <strain evidence="2">LVBAO_FW01</strain>
        <tissue evidence="2">Leaves</tissue>
    </source>
</reference>